<feature type="non-terminal residue" evidence="2">
    <location>
        <position position="72"/>
    </location>
</feature>
<feature type="region of interest" description="Disordered" evidence="1">
    <location>
        <begin position="1"/>
        <end position="36"/>
    </location>
</feature>
<feature type="region of interest" description="Disordered" evidence="1">
    <location>
        <begin position="51"/>
        <end position="72"/>
    </location>
</feature>
<sequence length="72" mass="7719">CAPHRAGPPASGSSPSHLHASGTHAPYNLLQDASNPPGACRTVMRRLLRGPFGQGWDPGVPHPTREELELFR</sequence>
<protein>
    <submittedName>
        <fullName evidence="2">Uncharacterized protein</fullName>
    </submittedName>
</protein>
<evidence type="ECO:0000256" key="1">
    <source>
        <dbReference type="SAM" id="MobiDB-lite"/>
    </source>
</evidence>
<evidence type="ECO:0000313" key="2">
    <source>
        <dbReference type="EMBL" id="CAA9281871.1"/>
    </source>
</evidence>
<feature type="compositionally biased region" description="Low complexity" evidence="1">
    <location>
        <begin position="1"/>
        <end position="22"/>
    </location>
</feature>
<accession>A0A6J4JLS3</accession>
<reference evidence="2" key="1">
    <citation type="submission" date="2020-02" db="EMBL/GenBank/DDBJ databases">
        <authorList>
            <person name="Meier V. D."/>
        </authorList>
    </citation>
    <scope>NUCLEOTIDE SEQUENCE</scope>
    <source>
        <strain evidence="2">AVDCRST_MAG57</strain>
    </source>
</reference>
<feature type="compositionally biased region" description="Basic and acidic residues" evidence="1">
    <location>
        <begin position="63"/>
        <end position="72"/>
    </location>
</feature>
<dbReference type="AlphaFoldDB" id="A0A6J4JLS3"/>
<name>A0A6J4JLS3_9ACTN</name>
<feature type="non-terminal residue" evidence="2">
    <location>
        <position position="1"/>
    </location>
</feature>
<gene>
    <name evidence="2" type="ORF">AVDCRST_MAG57-3869</name>
</gene>
<organism evidence="2">
    <name type="scientific">uncultured Blastococcus sp</name>
    <dbReference type="NCBI Taxonomy" id="217144"/>
    <lineage>
        <taxon>Bacteria</taxon>
        <taxon>Bacillati</taxon>
        <taxon>Actinomycetota</taxon>
        <taxon>Actinomycetes</taxon>
        <taxon>Geodermatophilales</taxon>
        <taxon>Geodermatophilaceae</taxon>
        <taxon>Blastococcus</taxon>
        <taxon>environmental samples</taxon>
    </lineage>
</organism>
<proteinExistence type="predicted"/>
<dbReference type="EMBL" id="CADCTI010000312">
    <property type="protein sequence ID" value="CAA9281871.1"/>
    <property type="molecule type" value="Genomic_DNA"/>
</dbReference>